<feature type="compositionally biased region" description="Acidic residues" evidence="2">
    <location>
        <begin position="1"/>
        <end position="11"/>
    </location>
</feature>
<dbReference type="EMBL" id="LT598468">
    <property type="protein sequence ID" value="SCV02911.1"/>
    <property type="molecule type" value="Genomic_DNA"/>
</dbReference>
<dbReference type="STRING" id="1230905.A0A1G4KEH5"/>
<dbReference type="SUPFAM" id="SSF53067">
    <property type="entry name" value="Actin-like ATPase domain"/>
    <property type="match status" value="2"/>
</dbReference>
<dbReference type="Proteomes" id="UP000191024">
    <property type="component" value="Chromosome H"/>
</dbReference>
<name>A0A1G4KEH5_9SACH</name>
<feature type="region of interest" description="Disordered" evidence="2">
    <location>
        <begin position="1"/>
        <end position="61"/>
    </location>
</feature>
<sequence length="775" mass="87781">MSDMPEAEPPSEDPHLAEAEDEELDGNYSNADNSPLYMTPVPSSATPSKVKKSDSQPAVAKTKVPMHLLEKRRLGRQKAAEEFAEKLRKVGIEKVENLGVRQSGLFKTLMQINQKNYSSDYLRRDDQIFAMRERKSLRNAGTTTHASPDAVEDDDQDENMEDGDEANTIVIHPGSSLMKIGLATDVLPQIVPNSVSVPNPDIHLNVSKPKSDHHDTEKYEELKDTIQQDFKQRMRFYKRKILPNSHEAVANFNLRVEPEIIPEHNDLHRIEWIQRADRIYYGEEATRCLPPNFVVRHPFRKGRFNVESTDYKSVQELFTDVMGLINHALTLPKLNIGADQYPNYKVVIVVPDAFDRTYVENFIRLLLVEMKFQAVAVIQESLASCYGAGIGDSACVVDIGARQTKIACVDEGLVVQNSVVTLDFGGDDITRLFTQFLLDSNFPYKVDLNTPHGWGLMQHLKEQFATFQDANVTIQLYNFIKRVPGRAGAEKFEFKVFDEVMTAPMALFFPEIFKAIKPKQTTNDYLMAQLPASKDIFSQHEDNMRSITQIDCQKGKTYCEISNDAQILDKILNLQTEIDKAQSLAIIDSKDVYTSLEKAIIESITNACAALDGNFSKMTNLYSNLLVVGGSSKFPSLDFILTDRINIWRPRLLSVNSFPTLYADIAKQIKEQEQLSKATDSKEELDVVKEKEGIQDIVEETLQKHWEKIEALGGNEVFFPIDVLPPPREMDPAVLTWKGGSVFARIKLIEELYVTASDWDVLGSRILKYKCIFDY</sequence>
<dbReference type="Gene3D" id="3.30.420.580">
    <property type="match status" value="1"/>
</dbReference>
<comment type="similarity">
    <text evidence="1">Belongs to the actin family.</text>
</comment>
<keyword evidence="4" id="KW-1185">Reference proteome</keyword>
<protein>
    <submittedName>
        <fullName evidence="3">LAMI_0H03972g1_1</fullName>
    </submittedName>
</protein>
<dbReference type="PANTHER" id="PTHR11937">
    <property type="entry name" value="ACTIN"/>
    <property type="match status" value="1"/>
</dbReference>
<gene>
    <name evidence="3" type="ORF">LAMI_0H03972G</name>
</gene>
<evidence type="ECO:0000256" key="2">
    <source>
        <dbReference type="SAM" id="MobiDB-lite"/>
    </source>
</evidence>
<dbReference type="InterPro" id="IPR004000">
    <property type="entry name" value="Actin"/>
</dbReference>
<dbReference type="AlphaFoldDB" id="A0A1G4KEH5"/>
<dbReference type="Pfam" id="PF00022">
    <property type="entry name" value="Actin"/>
    <property type="match status" value="1"/>
</dbReference>
<dbReference type="InterPro" id="IPR043129">
    <property type="entry name" value="ATPase_NBD"/>
</dbReference>
<proteinExistence type="inferred from homology"/>
<dbReference type="SMART" id="SM00268">
    <property type="entry name" value="ACTIN"/>
    <property type="match status" value="1"/>
</dbReference>
<feature type="region of interest" description="Disordered" evidence="2">
    <location>
        <begin position="139"/>
        <end position="161"/>
    </location>
</feature>
<dbReference type="Gene3D" id="3.30.420.40">
    <property type="match status" value="1"/>
</dbReference>
<organism evidence="3 4">
    <name type="scientific">Lachancea mirantina</name>
    <dbReference type="NCBI Taxonomy" id="1230905"/>
    <lineage>
        <taxon>Eukaryota</taxon>
        <taxon>Fungi</taxon>
        <taxon>Dikarya</taxon>
        <taxon>Ascomycota</taxon>
        <taxon>Saccharomycotina</taxon>
        <taxon>Saccharomycetes</taxon>
        <taxon>Saccharomycetales</taxon>
        <taxon>Saccharomycetaceae</taxon>
        <taxon>Lachancea</taxon>
    </lineage>
</organism>
<dbReference type="Gene3D" id="3.90.640.10">
    <property type="entry name" value="Actin, Chain A, domain 4"/>
    <property type="match status" value="1"/>
</dbReference>
<evidence type="ECO:0000256" key="1">
    <source>
        <dbReference type="RuleBase" id="RU000487"/>
    </source>
</evidence>
<accession>A0A1G4KEH5</accession>
<evidence type="ECO:0000313" key="4">
    <source>
        <dbReference type="Proteomes" id="UP000191024"/>
    </source>
</evidence>
<evidence type="ECO:0000313" key="3">
    <source>
        <dbReference type="EMBL" id="SCV02911.1"/>
    </source>
</evidence>
<dbReference type="OrthoDB" id="5572108at2759"/>
<dbReference type="CDD" id="cd10206">
    <property type="entry name" value="ASKHA_NBD_Arp8-like"/>
    <property type="match status" value="1"/>
</dbReference>
<reference evidence="4" key="1">
    <citation type="submission" date="2016-03" db="EMBL/GenBank/DDBJ databases">
        <authorList>
            <person name="Devillers H."/>
        </authorList>
    </citation>
    <scope>NUCLEOTIDE SEQUENCE [LARGE SCALE GENOMIC DNA]</scope>
</reference>
<feature type="compositionally biased region" description="Acidic residues" evidence="2">
    <location>
        <begin position="150"/>
        <end position="161"/>
    </location>
</feature>